<sequence length="152" mass="16757">MITAVLEAVHTAALASWFGCMCYSVMFVQRHPMRAREPAVWEVFVTEMVHGVRWIVLGTMAVIFPTWVALIALRIATADTGTVWLSLMATKSVLLIGVVLLFVYVSWHLWPLRIFALPEELPPIDRKFMNASQGLVLTLGGALALGVVAGHV</sequence>
<evidence type="ECO:0000256" key="1">
    <source>
        <dbReference type="SAM" id="Phobius"/>
    </source>
</evidence>
<dbReference type="EMBL" id="JBHSIS010000017">
    <property type="protein sequence ID" value="MFC4857306.1"/>
    <property type="molecule type" value="Genomic_DNA"/>
</dbReference>
<feature type="transmembrane region" description="Helical" evidence="1">
    <location>
        <begin position="128"/>
        <end position="149"/>
    </location>
</feature>
<dbReference type="RefSeq" id="WP_378059291.1">
    <property type="nucleotide sequence ID" value="NZ_JBHSIS010000017.1"/>
</dbReference>
<proteinExistence type="predicted"/>
<evidence type="ECO:0000313" key="2">
    <source>
        <dbReference type="EMBL" id="MFC4857306.1"/>
    </source>
</evidence>
<feature type="transmembrane region" description="Helical" evidence="1">
    <location>
        <begin position="83"/>
        <end position="107"/>
    </location>
</feature>
<reference evidence="3" key="1">
    <citation type="journal article" date="2019" name="Int. J. Syst. Evol. Microbiol.">
        <title>The Global Catalogue of Microorganisms (GCM) 10K type strain sequencing project: providing services to taxonomists for standard genome sequencing and annotation.</title>
        <authorList>
            <consortium name="The Broad Institute Genomics Platform"/>
            <consortium name="The Broad Institute Genome Sequencing Center for Infectious Disease"/>
            <person name="Wu L."/>
            <person name="Ma J."/>
        </authorList>
    </citation>
    <scope>NUCLEOTIDE SEQUENCE [LARGE SCALE GENOMIC DNA]</scope>
    <source>
        <strain evidence="3">ZS-22-S1</strain>
    </source>
</reference>
<keyword evidence="1" id="KW-0812">Transmembrane</keyword>
<accession>A0ABV9SA45</accession>
<comment type="caution">
    <text evidence="2">The sequence shown here is derived from an EMBL/GenBank/DDBJ whole genome shotgun (WGS) entry which is preliminary data.</text>
</comment>
<feature type="transmembrane region" description="Helical" evidence="1">
    <location>
        <begin position="54"/>
        <end position="77"/>
    </location>
</feature>
<feature type="transmembrane region" description="Helical" evidence="1">
    <location>
        <begin position="12"/>
        <end position="28"/>
    </location>
</feature>
<name>A0ABV9SA45_9PSEU</name>
<keyword evidence="1" id="KW-1133">Transmembrane helix</keyword>
<dbReference type="Proteomes" id="UP001595859">
    <property type="component" value="Unassembled WGS sequence"/>
</dbReference>
<protein>
    <recommendedName>
        <fullName evidence="4">Copper resistance protein D domain-containing protein</fullName>
    </recommendedName>
</protein>
<keyword evidence="1" id="KW-0472">Membrane</keyword>
<evidence type="ECO:0000313" key="3">
    <source>
        <dbReference type="Proteomes" id="UP001595859"/>
    </source>
</evidence>
<organism evidence="2 3">
    <name type="scientific">Actinophytocola glycyrrhizae</name>
    <dbReference type="NCBI Taxonomy" id="2044873"/>
    <lineage>
        <taxon>Bacteria</taxon>
        <taxon>Bacillati</taxon>
        <taxon>Actinomycetota</taxon>
        <taxon>Actinomycetes</taxon>
        <taxon>Pseudonocardiales</taxon>
        <taxon>Pseudonocardiaceae</taxon>
    </lineage>
</organism>
<keyword evidence="3" id="KW-1185">Reference proteome</keyword>
<evidence type="ECO:0008006" key="4">
    <source>
        <dbReference type="Google" id="ProtNLM"/>
    </source>
</evidence>
<gene>
    <name evidence="2" type="ORF">ACFPCV_27735</name>
</gene>